<dbReference type="EMBL" id="OZ023716">
    <property type="protein sequence ID" value="CAK9865636.1"/>
    <property type="molecule type" value="Genomic_DNA"/>
</dbReference>
<feature type="compositionally biased region" description="Low complexity" evidence="6">
    <location>
        <begin position="110"/>
        <end position="125"/>
    </location>
</feature>
<accession>A0ABP1ASZ5</accession>
<feature type="transmembrane region" description="Helical" evidence="7">
    <location>
        <begin position="394"/>
        <end position="414"/>
    </location>
</feature>
<evidence type="ECO:0000256" key="7">
    <source>
        <dbReference type="SAM" id="Phobius"/>
    </source>
</evidence>
<feature type="transmembrane region" description="Helical" evidence="7">
    <location>
        <begin position="533"/>
        <end position="551"/>
    </location>
</feature>
<protein>
    <recommendedName>
        <fullName evidence="8">Peptidase S54 rhomboid domain-containing protein</fullName>
    </recommendedName>
</protein>
<evidence type="ECO:0000256" key="5">
    <source>
        <dbReference type="ARBA" id="ARBA00023136"/>
    </source>
</evidence>
<dbReference type="InterPro" id="IPR022764">
    <property type="entry name" value="Peptidase_S54_rhomboid_dom"/>
</dbReference>
<dbReference type="PANTHER" id="PTHR43731:SF30">
    <property type="entry name" value="RHOMBOID-LIKE PROTEIN 9, CHLOROPLASTIC"/>
    <property type="match status" value="1"/>
</dbReference>
<feature type="region of interest" description="Disordered" evidence="6">
    <location>
        <begin position="152"/>
        <end position="203"/>
    </location>
</feature>
<feature type="domain" description="Peptidase S54 rhomboid" evidence="8">
    <location>
        <begin position="356"/>
        <end position="494"/>
    </location>
</feature>
<evidence type="ECO:0000256" key="2">
    <source>
        <dbReference type="ARBA" id="ARBA00009045"/>
    </source>
</evidence>
<evidence type="ECO:0000313" key="9">
    <source>
        <dbReference type="EMBL" id="CAK9865636.1"/>
    </source>
</evidence>
<reference evidence="9" key="1">
    <citation type="submission" date="2024-03" db="EMBL/GenBank/DDBJ databases">
        <authorList>
            <consortium name="ELIXIR-Norway"/>
            <consortium name="Elixir Norway"/>
        </authorList>
    </citation>
    <scope>NUCLEOTIDE SEQUENCE</scope>
</reference>
<evidence type="ECO:0000256" key="3">
    <source>
        <dbReference type="ARBA" id="ARBA00022692"/>
    </source>
</evidence>
<dbReference type="Gene3D" id="1.20.1540.10">
    <property type="entry name" value="Rhomboid-like"/>
    <property type="match status" value="1"/>
</dbReference>
<keyword evidence="5 7" id="KW-0472">Membrane</keyword>
<dbReference type="InterPro" id="IPR050925">
    <property type="entry name" value="Rhomboid_protease_S54"/>
</dbReference>
<feature type="compositionally biased region" description="Low complexity" evidence="6">
    <location>
        <begin position="157"/>
        <end position="193"/>
    </location>
</feature>
<feature type="region of interest" description="Disordered" evidence="6">
    <location>
        <begin position="98"/>
        <end position="138"/>
    </location>
</feature>
<keyword evidence="3 7" id="KW-0812">Transmembrane</keyword>
<proteinExistence type="inferred from homology"/>
<dbReference type="Pfam" id="PF01694">
    <property type="entry name" value="Rhomboid"/>
    <property type="match status" value="1"/>
</dbReference>
<evidence type="ECO:0000256" key="6">
    <source>
        <dbReference type="SAM" id="MobiDB-lite"/>
    </source>
</evidence>
<feature type="transmembrane region" description="Helical" evidence="7">
    <location>
        <begin position="457"/>
        <end position="473"/>
    </location>
</feature>
<organism evidence="9 10">
    <name type="scientific">Sphagnum jensenii</name>
    <dbReference type="NCBI Taxonomy" id="128206"/>
    <lineage>
        <taxon>Eukaryota</taxon>
        <taxon>Viridiplantae</taxon>
        <taxon>Streptophyta</taxon>
        <taxon>Embryophyta</taxon>
        <taxon>Bryophyta</taxon>
        <taxon>Sphagnophytina</taxon>
        <taxon>Sphagnopsida</taxon>
        <taxon>Sphagnales</taxon>
        <taxon>Sphagnaceae</taxon>
        <taxon>Sphagnum</taxon>
    </lineage>
</organism>
<gene>
    <name evidence="9" type="ORF">CSSPJE1EN2_LOCUS8631</name>
</gene>
<evidence type="ECO:0000259" key="8">
    <source>
        <dbReference type="Pfam" id="PF01694"/>
    </source>
</evidence>
<evidence type="ECO:0000256" key="1">
    <source>
        <dbReference type="ARBA" id="ARBA00004141"/>
    </source>
</evidence>
<keyword evidence="4 7" id="KW-1133">Transmembrane helix</keyword>
<dbReference type="PANTHER" id="PTHR43731">
    <property type="entry name" value="RHOMBOID PROTEASE"/>
    <property type="match status" value="1"/>
</dbReference>
<dbReference type="SUPFAM" id="SSF144091">
    <property type="entry name" value="Rhomboid-like"/>
    <property type="match status" value="1"/>
</dbReference>
<feature type="region of interest" description="Disordered" evidence="6">
    <location>
        <begin position="238"/>
        <end position="260"/>
    </location>
</feature>
<evidence type="ECO:0000313" key="10">
    <source>
        <dbReference type="Proteomes" id="UP001497522"/>
    </source>
</evidence>
<name>A0ABP1ASZ5_9BRYO</name>
<feature type="transmembrane region" description="Helical" evidence="7">
    <location>
        <begin position="420"/>
        <end position="437"/>
    </location>
</feature>
<sequence length="570" mass="62021">MASIQGLQAGQLRSYYYCKEPPASSCPLRNGFRKFGGAAMCRTPRSSSSSSRSFFFLYNSGNRRRVSSVHGFGSSQRCREFSLPVCCCLRSSPLEEQIEEEVEESGKNPSTSSSSSTASSSTESSSRTEWQGGKPDRRKRLSTLDAYFDKLHGGNDVNGTSSSASSSLSNGAVSETSQASEEAETATRTGSRTTDPDKEEARVSSQGLLALDAYFNKLHPPKVREVVQEESVEMAERKMEVASQAEIDTTTTEAREAADKDEDEVLDYRELLEELQATLEKGVQQTDNNLPPHISQDPIWGLQAGDSYSYEVNTLVGVNLAVFLFGLASPQGVPGMGDASLPYLYGAKVNELIVDGEWWRLVTPMFLHSSLVHIGLSTWALLSFGPGVESAYGSVGFGMIYLIGGLFGNLMSFFHTPQGTVGGTGPIFAVMGTWLVYLLRNREIIGPEVADDMIRKLAIMTAITVAFCNSFPIDDWTHLGAGVVGIVFGLLTCPTVHVNVHLEEAASKSQNDSDDDAIDSYLLLNEALPPSRLLLVFALCLALFFSLYNLGMPIATEFHFLHGGISDENW</sequence>
<comment type="similarity">
    <text evidence="2">Belongs to the peptidase S54 family.</text>
</comment>
<feature type="transmembrane region" description="Helical" evidence="7">
    <location>
        <begin position="358"/>
        <end position="382"/>
    </location>
</feature>
<dbReference type="Proteomes" id="UP001497522">
    <property type="component" value="Chromosome 15"/>
</dbReference>
<feature type="transmembrane region" description="Helical" evidence="7">
    <location>
        <begin position="479"/>
        <end position="500"/>
    </location>
</feature>
<keyword evidence="10" id="KW-1185">Reference proteome</keyword>
<comment type="subcellular location">
    <subcellularLocation>
        <location evidence="1">Membrane</location>
        <topology evidence="1">Multi-pass membrane protein</topology>
    </subcellularLocation>
</comment>
<evidence type="ECO:0000256" key="4">
    <source>
        <dbReference type="ARBA" id="ARBA00022989"/>
    </source>
</evidence>
<dbReference type="InterPro" id="IPR035952">
    <property type="entry name" value="Rhomboid-like_sf"/>
</dbReference>